<dbReference type="KEGG" id="ifn:GM661_09180"/>
<sequence length="426" mass="47392">MAEKTLNPFEIVQLQVKKACDELGENEAVRKILSVPEKVMEVNIPVEMDNGTTRIFTGYRVQHNTSAGPTKGGIRFHPKVNKDEVKALATWMTFKCRVMDLPYGGAKGGIIVEPKELSIRELERLARGYAKSIAQIIGERVDIPAPDVNTNGQVMSWMVDEYSLLRGVGQTLPAVFTGKPVEFDGCLGRTEATGYGVAIIAREASKLKDLEMSGVRFAVQGFGNVGSHTAMYAEEMGAKVVAISDIDACLINEKGLDVKALMKYMKENRTISGYPKADEINRDEIFKQECDIFAPCALENAITTRNVEQIKADIIVEGANGPTTPEAENELLKRGVLIVPDILANAGGVTVSYFEWVQNLHNYYWSFEEVQEKQERKMVAAFKSVVEMMKAKNVDMRKAAYMIAIERLATPMRLRGWFKDGTYKRA</sequence>
<feature type="binding site" evidence="6">
    <location>
        <position position="352"/>
    </location>
    <ligand>
        <name>substrate</name>
    </ligand>
</feature>
<evidence type="ECO:0000259" key="9">
    <source>
        <dbReference type="SMART" id="SM00839"/>
    </source>
</evidence>
<dbReference type="InterPro" id="IPR046346">
    <property type="entry name" value="Aminoacid_DH-like_N_sf"/>
</dbReference>
<dbReference type="InterPro" id="IPR006097">
    <property type="entry name" value="Glu/Leu/Phe/Val/Trp_DH_dimer"/>
</dbReference>
<feature type="binding site" evidence="6">
    <location>
        <position position="224"/>
    </location>
    <ligand>
        <name>NAD(+)</name>
        <dbReference type="ChEBI" id="CHEBI:57540"/>
    </ligand>
</feature>
<dbReference type="InterPro" id="IPR006095">
    <property type="entry name" value="Glu/Leu/Phe/Val/Trp_DH"/>
</dbReference>
<dbReference type="Pfam" id="PF02812">
    <property type="entry name" value="ELFV_dehydrog_N"/>
    <property type="match status" value="1"/>
</dbReference>
<name>A0A8A7KEP1_9FIRM</name>
<evidence type="ECO:0000256" key="1">
    <source>
        <dbReference type="ARBA" id="ARBA00006382"/>
    </source>
</evidence>
<evidence type="ECO:0000313" key="10">
    <source>
        <dbReference type="EMBL" id="QTL98138.1"/>
    </source>
</evidence>
<dbReference type="PRINTS" id="PR00082">
    <property type="entry name" value="GLFDHDRGNASE"/>
</dbReference>
<evidence type="ECO:0000256" key="5">
    <source>
        <dbReference type="PIRSR" id="PIRSR000185-1"/>
    </source>
</evidence>
<evidence type="ECO:0000256" key="3">
    <source>
        <dbReference type="ARBA" id="ARBA00023002"/>
    </source>
</evidence>
<evidence type="ECO:0000256" key="4">
    <source>
        <dbReference type="PIRNR" id="PIRNR000185"/>
    </source>
</evidence>
<dbReference type="PANTHER" id="PTHR11606">
    <property type="entry name" value="GLUTAMATE DEHYDROGENASE"/>
    <property type="match status" value="1"/>
</dbReference>
<dbReference type="PANTHER" id="PTHR11606:SF13">
    <property type="entry name" value="GLUTAMATE DEHYDROGENASE 1, MITOCHONDRIAL"/>
    <property type="match status" value="1"/>
</dbReference>
<feature type="binding site" evidence="6">
    <location>
        <position position="71"/>
    </location>
    <ligand>
        <name>substrate</name>
    </ligand>
</feature>
<dbReference type="Gene3D" id="3.40.50.720">
    <property type="entry name" value="NAD(P)-binding Rossmann-like Domain"/>
    <property type="match status" value="1"/>
</dbReference>
<proteinExistence type="inferred from homology"/>
<feature type="domain" description="Glutamate/phenylalanine/leucine/valine/L-tryptophan dehydrogenase C-terminal" evidence="9">
    <location>
        <begin position="186"/>
        <end position="416"/>
    </location>
</feature>
<keyword evidence="11" id="KW-1185">Reference proteome</keyword>
<dbReference type="Proteomes" id="UP000665020">
    <property type="component" value="Chromosome"/>
</dbReference>
<reference evidence="10" key="1">
    <citation type="submission" date="2019-12" db="EMBL/GenBank/DDBJ databases">
        <authorList>
            <person name="zhang j."/>
            <person name="sun C.M."/>
        </authorList>
    </citation>
    <scope>NUCLEOTIDE SEQUENCE</scope>
    <source>
        <strain evidence="10">NS-1</strain>
    </source>
</reference>
<dbReference type="InterPro" id="IPR033922">
    <property type="entry name" value="NAD_bind_Glu_DH"/>
</dbReference>
<dbReference type="InterPro" id="IPR036291">
    <property type="entry name" value="NAD(P)-bd_dom_sf"/>
</dbReference>
<dbReference type="Pfam" id="PF00208">
    <property type="entry name" value="ELFV_dehydrog"/>
    <property type="match status" value="1"/>
</dbReference>
<dbReference type="PIRSF" id="PIRSF000185">
    <property type="entry name" value="Glu_DH"/>
    <property type="match status" value="1"/>
</dbReference>
<feature type="binding site" evidence="6">
    <location>
        <position position="95"/>
    </location>
    <ligand>
        <name>substrate</name>
    </ligand>
</feature>
<dbReference type="InterPro" id="IPR014362">
    <property type="entry name" value="Glu_DH"/>
</dbReference>
<dbReference type="SMART" id="SM00839">
    <property type="entry name" value="ELFV_dehydrog"/>
    <property type="match status" value="1"/>
</dbReference>
<accession>A0A8A7KEP1</accession>
<evidence type="ECO:0000313" key="11">
    <source>
        <dbReference type="Proteomes" id="UP000665020"/>
    </source>
</evidence>
<dbReference type="AlphaFoldDB" id="A0A8A7KEP1"/>
<evidence type="ECO:0000256" key="2">
    <source>
        <dbReference type="ARBA" id="ARBA00012896"/>
    </source>
</evidence>
<gene>
    <name evidence="10" type="ORF">GM661_09180</name>
</gene>
<dbReference type="FunFam" id="3.40.50.10860:FF:000003">
    <property type="entry name" value="Glutamate dehydrogenase"/>
    <property type="match status" value="1"/>
</dbReference>
<feature type="active site" description="Proton donor" evidence="5">
    <location>
        <position position="107"/>
    </location>
</feature>
<organism evidence="10 11">
    <name type="scientific">Iocasia fonsfrigidae</name>
    <dbReference type="NCBI Taxonomy" id="2682810"/>
    <lineage>
        <taxon>Bacteria</taxon>
        <taxon>Bacillati</taxon>
        <taxon>Bacillota</taxon>
        <taxon>Clostridia</taxon>
        <taxon>Halanaerobiales</taxon>
        <taxon>Halanaerobiaceae</taxon>
        <taxon>Iocasia</taxon>
    </lineage>
</organism>
<dbReference type="EMBL" id="CP046640">
    <property type="protein sequence ID" value="QTL98138.1"/>
    <property type="molecule type" value="Genomic_DNA"/>
</dbReference>
<dbReference type="CDD" id="cd01076">
    <property type="entry name" value="NAD_bind_1_Glu_DH"/>
    <property type="match status" value="1"/>
</dbReference>
<evidence type="ECO:0000256" key="6">
    <source>
        <dbReference type="PIRSR" id="PIRSR000185-2"/>
    </source>
</evidence>
<feature type="binding site" evidence="6">
    <location>
        <position position="193"/>
    </location>
    <ligand>
        <name>NAD(+)</name>
        <dbReference type="ChEBI" id="CHEBI:57540"/>
    </ligand>
</feature>
<dbReference type="GO" id="GO:0000166">
    <property type="term" value="F:nucleotide binding"/>
    <property type="evidence" value="ECO:0007669"/>
    <property type="project" value="UniProtKB-KW"/>
</dbReference>
<comment type="similarity">
    <text evidence="1 4 8">Belongs to the Glu/Leu/Phe/Val dehydrogenases family.</text>
</comment>
<dbReference type="Gene3D" id="3.40.50.10860">
    <property type="entry name" value="Leucine Dehydrogenase, chain A, domain 1"/>
    <property type="match status" value="1"/>
</dbReference>
<keyword evidence="3 4" id="KW-0560">Oxidoreductase</keyword>
<dbReference type="GO" id="GO:0004352">
    <property type="term" value="F:glutamate dehydrogenase (NAD+) activity"/>
    <property type="evidence" value="ECO:0007669"/>
    <property type="project" value="TreeGrafter"/>
</dbReference>
<dbReference type="SUPFAM" id="SSF51735">
    <property type="entry name" value="NAD(P)-binding Rossmann-fold domains"/>
    <property type="match status" value="1"/>
</dbReference>
<keyword evidence="6" id="KW-0520">NAD</keyword>
<dbReference type="SUPFAM" id="SSF53223">
    <property type="entry name" value="Aminoacid dehydrogenase-like, N-terminal domain"/>
    <property type="match status" value="1"/>
</dbReference>
<evidence type="ECO:0000256" key="8">
    <source>
        <dbReference type="RuleBase" id="RU004417"/>
    </source>
</evidence>
<keyword evidence="6" id="KW-0547">Nucleotide-binding</keyword>
<dbReference type="GO" id="GO:0006538">
    <property type="term" value="P:L-glutamate catabolic process"/>
    <property type="evidence" value="ECO:0007669"/>
    <property type="project" value="TreeGrafter"/>
</dbReference>
<feature type="site" description="Important for catalysis" evidence="7">
    <location>
        <position position="147"/>
    </location>
</feature>
<dbReference type="RefSeq" id="WP_230869717.1">
    <property type="nucleotide sequence ID" value="NZ_CP046640.1"/>
</dbReference>
<dbReference type="InterPro" id="IPR006096">
    <property type="entry name" value="Glu/Leu/Phe/Val/Trp_DH_C"/>
</dbReference>
<protein>
    <recommendedName>
        <fullName evidence="2 4">Glutamate dehydrogenase</fullName>
    </recommendedName>
</protein>
<evidence type="ECO:0000256" key="7">
    <source>
        <dbReference type="PIRSR" id="PIRSR000185-3"/>
    </source>
</evidence>